<proteinExistence type="predicted"/>
<evidence type="ECO:0000313" key="1">
    <source>
        <dbReference type="EMBL" id="MBX66681.1"/>
    </source>
</evidence>
<accession>A0A2P2QI74</accession>
<sequence>MLMRGAVNILAEPRFKLMSSIRINSYPVLPFYM</sequence>
<reference evidence="1" key="1">
    <citation type="submission" date="2018-02" db="EMBL/GenBank/DDBJ databases">
        <title>Rhizophora mucronata_Transcriptome.</title>
        <authorList>
            <person name="Meera S.P."/>
            <person name="Sreeshan A."/>
            <person name="Augustine A."/>
        </authorList>
    </citation>
    <scope>NUCLEOTIDE SEQUENCE</scope>
    <source>
        <tissue evidence="1">Leaf</tissue>
    </source>
</reference>
<dbReference type="EMBL" id="GGEC01086197">
    <property type="protein sequence ID" value="MBX66681.1"/>
    <property type="molecule type" value="Transcribed_RNA"/>
</dbReference>
<name>A0A2P2QI74_RHIMU</name>
<protein>
    <submittedName>
        <fullName evidence="1">Uncharacterized protein</fullName>
    </submittedName>
</protein>
<organism evidence="1">
    <name type="scientific">Rhizophora mucronata</name>
    <name type="common">Asiatic mangrove</name>
    <dbReference type="NCBI Taxonomy" id="61149"/>
    <lineage>
        <taxon>Eukaryota</taxon>
        <taxon>Viridiplantae</taxon>
        <taxon>Streptophyta</taxon>
        <taxon>Embryophyta</taxon>
        <taxon>Tracheophyta</taxon>
        <taxon>Spermatophyta</taxon>
        <taxon>Magnoliopsida</taxon>
        <taxon>eudicotyledons</taxon>
        <taxon>Gunneridae</taxon>
        <taxon>Pentapetalae</taxon>
        <taxon>rosids</taxon>
        <taxon>fabids</taxon>
        <taxon>Malpighiales</taxon>
        <taxon>Rhizophoraceae</taxon>
        <taxon>Rhizophora</taxon>
    </lineage>
</organism>
<dbReference type="AlphaFoldDB" id="A0A2P2QI74"/>